<protein>
    <submittedName>
        <fullName evidence="2">Uncharacterized protein</fullName>
    </submittedName>
</protein>
<sequence length="51" mass="5812">IDHIKPAYLDKPLTENSASVFHSKPSDKGTGRPVVVTRSRRHVRLPDRYNV</sequence>
<organism evidence="2 3">
    <name type="scientific">Hymenolepis diminuta</name>
    <name type="common">Rat tapeworm</name>
    <dbReference type="NCBI Taxonomy" id="6216"/>
    <lineage>
        <taxon>Eukaryota</taxon>
        <taxon>Metazoa</taxon>
        <taxon>Spiralia</taxon>
        <taxon>Lophotrochozoa</taxon>
        <taxon>Platyhelminthes</taxon>
        <taxon>Cestoda</taxon>
        <taxon>Eucestoda</taxon>
        <taxon>Cyclophyllidea</taxon>
        <taxon>Hymenolepididae</taxon>
        <taxon>Hymenolepis</taxon>
    </lineage>
</organism>
<accession>A0A564Z9S3</accession>
<gene>
    <name evidence="2" type="ORF">WMSIL1_LOCUS13881</name>
</gene>
<reference evidence="2 3" key="1">
    <citation type="submission" date="2019-07" db="EMBL/GenBank/DDBJ databases">
        <authorList>
            <person name="Jastrzebski P J."/>
            <person name="Paukszto L."/>
            <person name="Jastrzebski P J."/>
        </authorList>
    </citation>
    <scope>NUCLEOTIDE SEQUENCE [LARGE SCALE GENOMIC DNA]</scope>
    <source>
        <strain evidence="2 3">WMS-il1</strain>
    </source>
</reference>
<evidence type="ECO:0000256" key="1">
    <source>
        <dbReference type="SAM" id="MobiDB-lite"/>
    </source>
</evidence>
<feature type="non-terminal residue" evidence="2">
    <location>
        <position position="1"/>
    </location>
</feature>
<dbReference type="AlphaFoldDB" id="A0A564Z9S3"/>
<proteinExistence type="predicted"/>
<feature type="region of interest" description="Disordered" evidence="1">
    <location>
        <begin position="1"/>
        <end position="51"/>
    </location>
</feature>
<evidence type="ECO:0000313" key="3">
    <source>
        <dbReference type="Proteomes" id="UP000321570"/>
    </source>
</evidence>
<dbReference type="Proteomes" id="UP000321570">
    <property type="component" value="Unassembled WGS sequence"/>
</dbReference>
<keyword evidence="3" id="KW-1185">Reference proteome</keyword>
<name>A0A564Z9S3_HYMDI</name>
<dbReference type="EMBL" id="CABIJS010000699">
    <property type="protein sequence ID" value="VUZ56152.1"/>
    <property type="molecule type" value="Genomic_DNA"/>
</dbReference>
<evidence type="ECO:0000313" key="2">
    <source>
        <dbReference type="EMBL" id="VUZ56152.1"/>
    </source>
</evidence>